<comment type="caution">
    <text evidence="1">The sequence shown here is derived from an EMBL/GenBank/DDBJ whole genome shotgun (WGS) entry which is preliminary data.</text>
</comment>
<protein>
    <submittedName>
        <fullName evidence="1">Uncharacterized protein</fullName>
    </submittedName>
</protein>
<reference evidence="1 2" key="1">
    <citation type="submission" date="2024-04" db="EMBL/GenBank/DDBJ databases">
        <title>genome sequences of Mucor flavus KT1a and Helicostylum pulchrum KT1b strains isolation_sourced from the surface of a dry-aged beef.</title>
        <authorList>
            <person name="Toyotome T."/>
            <person name="Hosono M."/>
            <person name="Torimaru M."/>
            <person name="Fukuda K."/>
            <person name="Mikami N."/>
        </authorList>
    </citation>
    <scope>NUCLEOTIDE SEQUENCE [LARGE SCALE GENOMIC DNA]</scope>
    <source>
        <strain evidence="1 2">KT1b</strain>
    </source>
</reference>
<name>A0ABP9Y7X2_9FUNG</name>
<gene>
    <name evidence="1" type="ORF">HPULCUR_007867</name>
</gene>
<dbReference type="Proteomes" id="UP001476247">
    <property type="component" value="Unassembled WGS sequence"/>
</dbReference>
<evidence type="ECO:0000313" key="1">
    <source>
        <dbReference type="EMBL" id="GAA5802402.1"/>
    </source>
</evidence>
<dbReference type="EMBL" id="BAABUJ010000023">
    <property type="protein sequence ID" value="GAA5802402.1"/>
    <property type="molecule type" value="Genomic_DNA"/>
</dbReference>
<keyword evidence="2" id="KW-1185">Reference proteome</keyword>
<accession>A0ABP9Y7X2</accession>
<sequence length="165" mass="18540">MKAYNEDLENVNWNRLIELIVAKLDSDAVQEINRLTSESIREKYLLESIEFALQVKRQVSKRKVDSMEDDADSASTETLSILEALETHEAEEDVFSFVNGTNISDDVNDYSVTAEIIYDNPSLWRSDGPSFVDDSLPQQVSSVSSVQVQKFILVSIAVRAADDCN</sequence>
<evidence type="ECO:0000313" key="2">
    <source>
        <dbReference type="Proteomes" id="UP001476247"/>
    </source>
</evidence>
<organism evidence="1 2">
    <name type="scientific">Helicostylum pulchrum</name>
    <dbReference type="NCBI Taxonomy" id="562976"/>
    <lineage>
        <taxon>Eukaryota</taxon>
        <taxon>Fungi</taxon>
        <taxon>Fungi incertae sedis</taxon>
        <taxon>Mucoromycota</taxon>
        <taxon>Mucoromycotina</taxon>
        <taxon>Mucoromycetes</taxon>
        <taxon>Mucorales</taxon>
        <taxon>Mucorineae</taxon>
        <taxon>Mucoraceae</taxon>
        <taxon>Helicostylum</taxon>
    </lineage>
</organism>
<proteinExistence type="predicted"/>